<protein>
    <submittedName>
        <fullName evidence="1">Uncharacterized protein</fullName>
    </submittedName>
</protein>
<sequence>MRLQISKYYQSWKDATNNVVTIIPKNIKNGNATNSSNYTPWNEDCPIKKYKFNANPIKHYRKQYTNVNSASSTYSKLSLIGVLDKPGGTIHSKINENDCTSLLQNSNLNILTNFDSLTDCTSDLCPAALVIKRATTVLDTDYSSSAREYLYKKCKTYNQNLPSQQESGTQTRLCNNVTTCVTFNPSNKKFQTQGPVSSSSRTHSLKYGCMDGVQCNKRATINNCPSTMSLQECASLKNLLNNPTPLCIGCINEPATIRRKRINILK</sequence>
<name>A0A6C0CDX2_9ZZZZ</name>
<dbReference type="AlphaFoldDB" id="A0A6C0CDX2"/>
<organism evidence="1">
    <name type="scientific">viral metagenome</name>
    <dbReference type="NCBI Taxonomy" id="1070528"/>
    <lineage>
        <taxon>unclassified sequences</taxon>
        <taxon>metagenomes</taxon>
        <taxon>organismal metagenomes</taxon>
    </lineage>
</organism>
<proteinExistence type="predicted"/>
<evidence type="ECO:0000313" key="1">
    <source>
        <dbReference type="EMBL" id="QHT01889.1"/>
    </source>
</evidence>
<dbReference type="EMBL" id="MN739383">
    <property type="protein sequence ID" value="QHT01889.1"/>
    <property type="molecule type" value="Genomic_DNA"/>
</dbReference>
<reference evidence="1" key="1">
    <citation type="journal article" date="2020" name="Nature">
        <title>Giant virus diversity and host interactions through global metagenomics.</title>
        <authorList>
            <person name="Schulz F."/>
            <person name="Roux S."/>
            <person name="Paez-Espino D."/>
            <person name="Jungbluth S."/>
            <person name="Walsh D.A."/>
            <person name="Denef V.J."/>
            <person name="McMahon K.D."/>
            <person name="Konstantinidis K.T."/>
            <person name="Eloe-Fadrosh E.A."/>
            <person name="Kyrpides N.C."/>
            <person name="Woyke T."/>
        </authorList>
    </citation>
    <scope>NUCLEOTIDE SEQUENCE</scope>
    <source>
        <strain evidence="1">GVMAG-M-3300020523-10</strain>
    </source>
</reference>
<accession>A0A6C0CDX2</accession>